<protein>
    <submittedName>
        <fullName evidence="2">Uncharacterized protein</fullName>
    </submittedName>
</protein>
<evidence type="ECO:0000313" key="2">
    <source>
        <dbReference type="EMBL" id="ADU97288.1"/>
    </source>
</evidence>
<evidence type="ECO:0000313" key="3">
    <source>
        <dbReference type="Proteomes" id="UP000006362"/>
    </source>
</evidence>
<dbReference type="STRING" id="648996.Theam_1325"/>
<dbReference type="KEGG" id="tam:Theam_1325"/>
<reference evidence="2" key="1">
    <citation type="submission" date="2011-01" db="EMBL/GenBank/DDBJ databases">
        <title>Complete sequence of chromosome of Thermovibrio ammonificans HB-1.</title>
        <authorList>
            <consortium name="US DOE Joint Genome Institute"/>
            <person name="Lucas S."/>
            <person name="Copeland A."/>
            <person name="Lapidus A."/>
            <person name="Cheng J.-F."/>
            <person name="Goodwin L."/>
            <person name="Pitluck S."/>
            <person name="Davenport K."/>
            <person name="Detter J.C."/>
            <person name="Han C."/>
            <person name="Tapia R."/>
            <person name="Land M."/>
            <person name="Hauser L."/>
            <person name="Kyrpides N."/>
            <person name="Ivanova N."/>
            <person name="Ovchinnikova G."/>
            <person name="Vetriani C."/>
            <person name="Woyke T."/>
        </authorList>
    </citation>
    <scope>NUCLEOTIDE SEQUENCE [LARGE SCALE GENOMIC DNA]</scope>
    <source>
        <strain evidence="2">HB-1</strain>
    </source>
</reference>
<organism evidence="2 3">
    <name type="scientific">Thermovibrio ammonificans (strain DSM 15698 / JCM 12110 / HB-1)</name>
    <dbReference type="NCBI Taxonomy" id="648996"/>
    <lineage>
        <taxon>Bacteria</taxon>
        <taxon>Pseudomonadati</taxon>
        <taxon>Aquificota</taxon>
        <taxon>Aquificia</taxon>
        <taxon>Desulfurobacteriales</taxon>
        <taxon>Desulfurobacteriaceae</taxon>
        <taxon>Thermovibrio</taxon>
    </lineage>
</organism>
<dbReference type="EMBL" id="CP002444">
    <property type="protein sequence ID" value="ADU97288.1"/>
    <property type="molecule type" value="Genomic_DNA"/>
</dbReference>
<keyword evidence="3" id="KW-1185">Reference proteome</keyword>
<dbReference type="AlphaFoldDB" id="E8T3F6"/>
<accession>E8T3F6</accession>
<keyword evidence="1" id="KW-0812">Transmembrane</keyword>
<name>E8T3F6_THEA1</name>
<keyword evidence="1" id="KW-0472">Membrane</keyword>
<keyword evidence="1" id="KW-1133">Transmembrane helix</keyword>
<evidence type="ECO:0000256" key="1">
    <source>
        <dbReference type="SAM" id="Phobius"/>
    </source>
</evidence>
<gene>
    <name evidence="2" type="ordered locus">Theam_1325</name>
</gene>
<proteinExistence type="predicted"/>
<dbReference type="HOGENOM" id="CLU_218838_0_0_0"/>
<dbReference type="RefSeq" id="WP_013538074.1">
    <property type="nucleotide sequence ID" value="NC_014926.1"/>
</dbReference>
<dbReference type="Proteomes" id="UP000006362">
    <property type="component" value="Chromosome"/>
</dbReference>
<feature type="transmembrane region" description="Helical" evidence="1">
    <location>
        <begin position="6"/>
        <end position="25"/>
    </location>
</feature>
<sequence>MGWLSFLLALFITVAFLGSTAYGIYRTFKVRRDGKGKGPDPS</sequence>